<feature type="domain" description="Reverse transcriptase" evidence="1">
    <location>
        <begin position="258"/>
        <end position="551"/>
    </location>
</feature>
<dbReference type="InterPro" id="IPR036397">
    <property type="entry name" value="RNaseH_sf"/>
</dbReference>
<keyword evidence="4" id="KW-1185">Reference proteome</keyword>
<evidence type="ECO:0008006" key="5">
    <source>
        <dbReference type="Google" id="ProtNLM"/>
    </source>
</evidence>
<dbReference type="CDD" id="cd01650">
    <property type="entry name" value="RT_nLTR_like"/>
    <property type="match status" value="1"/>
</dbReference>
<dbReference type="InterPro" id="IPR036691">
    <property type="entry name" value="Endo/exonu/phosph_ase_sf"/>
</dbReference>
<dbReference type="PROSITE" id="PS50878">
    <property type="entry name" value="RT_POL"/>
    <property type="match status" value="1"/>
</dbReference>
<dbReference type="Pfam" id="PF13966">
    <property type="entry name" value="zf-RVT"/>
    <property type="match status" value="1"/>
</dbReference>
<dbReference type="GO" id="GO:0003676">
    <property type="term" value="F:nucleic acid binding"/>
    <property type="evidence" value="ECO:0007669"/>
    <property type="project" value="InterPro"/>
</dbReference>
<dbReference type="Proteomes" id="UP000242715">
    <property type="component" value="Unassembled WGS sequence"/>
</dbReference>
<dbReference type="PANTHER" id="PTHR33116:SF86">
    <property type="entry name" value="REVERSE TRANSCRIPTASE DOMAIN-CONTAINING PROTEIN"/>
    <property type="match status" value="1"/>
</dbReference>
<dbReference type="AlphaFoldDB" id="A0A2Z6MLT8"/>
<dbReference type="InterPro" id="IPR012337">
    <property type="entry name" value="RNaseH-like_sf"/>
</dbReference>
<dbReference type="SUPFAM" id="SSF56219">
    <property type="entry name" value="DNase I-like"/>
    <property type="match status" value="1"/>
</dbReference>
<dbReference type="InterPro" id="IPR043502">
    <property type="entry name" value="DNA/RNA_pol_sf"/>
</dbReference>
<dbReference type="PANTHER" id="PTHR33116">
    <property type="entry name" value="REVERSE TRANSCRIPTASE ZINC-BINDING DOMAIN-CONTAINING PROTEIN-RELATED-RELATED"/>
    <property type="match status" value="1"/>
</dbReference>
<organism evidence="3 4">
    <name type="scientific">Trifolium subterraneum</name>
    <name type="common">Subterranean clover</name>
    <dbReference type="NCBI Taxonomy" id="3900"/>
    <lineage>
        <taxon>Eukaryota</taxon>
        <taxon>Viridiplantae</taxon>
        <taxon>Streptophyta</taxon>
        <taxon>Embryophyta</taxon>
        <taxon>Tracheophyta</taxon>
        <taxon>Spermatophyta</taxon>
        <taxon>Magnoliopsida</taxon>
        <taxon>eudicotyledons</taxon>
        <taxon>Gunneridae</taxon>
        <taxon>Pentapetalae</taxon>
        <taxon>rosids</taxon>
        <taxon>fabids</taxon>
        <taxon>Fabales</taxon>
        <taxon>Fabaceae</taxon>
        <taxon>Papilionoideae</taxon>
        <taxon>50 kb inversion clade</taxon>
        <taxon>NPAAA clade</taxon>
        <taxon>Hologalegina</taxon>
        <taxon>IRL clade</taxon>
        <taxon>Trifolieae</taxon>
        <taxon>Trifolium</taxon>
    </lineage>
</organism>
<dbReference type="InterPro" id="IPR044730">
    <property type="entry name" value="RNase_H-like_dom_plant"/>
</dbReference>
<sequence>MCSRLISLFFVGIKIGGEHYTFEKVRPLLWNYLLDLINTVALPWLAIGDFNDILLPNEQRGGIFSIAKAEIFNTNIDNCGLIDLGSFGTKFTWQGHCRGGRIVRRRLDRSFCNLDWRLKFPEATVEHLVRRHSDHNPILLRCGNVMTCHEGRPFRFQAAWFTHSDYPQLVKNTWSRDRNNIVGCLQNVAQESINFNKEVFSNIFARKKEVEARLQGIQRALENVDSANLLRLQKELLTSYENILFQEEALWFQKSHEQWVKLGSRNTSFFHAQCIIRRKRNKIHGIRLSSGEWCTDLEVMKTEALNFFKELFCTNQIMATEGNVNGMAVLDDDALRELARPISKKEVFDALMILHSMRKSKKKSGDMVFKLDLEKAYDRVNWSFLKDTLVMFKFPPSVISLIMFGITSTSNTILWNGSKTEAFTPKRGLRQGDPLSPYLFVLCMERLGALISKHVADGSWSPMQITKDGTRISHLFFADDVLLFAKANVSQARIVNEVLERFCVMSGLKISLEKSKFCTSAGVSRRRREDIAVVTQIHATDKFEKYLGFKMFYGKVRKQDFSNVYDRVSAKLASWKSRLLNKAGRVVLANSVLSSLPSYHMQINWLPQGMCDDLDRTVRRFIWKGTGDTGMHLVRWEKITQPRRFGGLGVRIARLQNVSLLGKLIWEVSNSPGKLWVKLFIDKYTKGRHLFNVSVSGGSCIWNSLAKALHMLRDGFTFKIGNGNSRFWYDPWALKENLCSTVPFVAIQDTDLKINDVWCNGRWHLEKLYTSIPDEARNYILLLQPYIVNDILDVWVWQNSSNGVYTTKDAYEWLLNPLPINSHLNWKWIWQLKLPANIQFFVWQILHGSIPTKYILNRRRVCASNICPRCTAMPETIVHCLFACTDAIGIWRACGLEHVLPPSTDVDLFCWCRDVGKSHGCIIFIIMWFVWCSRNDAIFNNNKAIVHNLVAKVHYMLSFCTAAFENTTSGSGGNSEHRLVVWPRPDEGTVCLNVDGSMLGSLQTAGFGGLIRNSFGAFLKGFYGTASQSSVLYAEIMAILHGLHLCWNNGYRSIVCYSDSLQAVSLIKDGVSHFHTFANEIYTIHQLLRRDWTIVIEHILREGNACADILAKKGSSTNSPIVIVESPPPEPSNALSADARGIVFVRE</sequence>
<evidence type="ECO:0000313" key="4">
    <source>
        <dbReference type="Proteomes" id="UP000242715"/>
    </source>
</evidence>
<evidence type="ECO:0000259" key="2">
    <source>
        <dbReference type="PROSITE" id="PS50879"/>
    </source>
</evidence>
<dbReference type="InterPro" id="IPR002156">
    <property type="entry name" value="RNaseH_domain"/>
</dbReference>
<dbReference type="Gene3D" id="3.60.10.10">
    <property type="entry name" value="Endonuclease/exonuclease/phosphatase"/>
    <property type="match status" value="1"/>
</dbReference>
<dbReference type="EMBL" id="DF973291">
    <property type="protein sequence ID" value="GAU24540.1"/>
    <property type="molecule type" value="Genomic_DNA"/>
</dbReference>
<dbReference type="SUPFAM" id="SSF53098">
    <property type="entry name" value="Ribonuclease H-like"/>
    <property type="match status" value="1"/>
</dbReference>
<feature type="domain" description="RNase H type-1" evidence="2">
    <location>
        <begin position="986"/>
        <end position="1116"/>
    </location>
</feature>
<evidence type="ECO:0000259" key="1">
    <source>
        <dbReference type="PROSITE" id="PS50878"/>
    </source>
</evidence>
<evidence type="ECO:0000313" key="3">
    <source>
        <dbReference type="EMBL" id="GAU24540.1"/>
    </source>
</evidence>
<dbReference type="Pfam" id="PF00078">
    <property type="entry name" value="RVT_1"/>
    <property type="match status" value="1"/>
</dbReference>
<dbReference type="OrthoDB" id="846389at2759"/>
<dbReference type="InterPro" id="IPR000477">
    <property type="entry name" value="RT_dom"/>
</dbReference>
<dbReference type="SUPFAM" id="SSF56672">
    <property type="entry name" value="DNA/RNA polymerases"/>
    <property type="match status" value="1"/>
</dbReference>
<name>A0A2Z6MLT8_TRISU</name>
<dbReference type="Pfam" id="PF13456">
    <property type="entry name" value="RVT_3"/>
    <property type="match status" value="1"/>
</dbReference>
<dbReference type="PROSITE" id="PS50879">
    <property type="entry name" value="RNASE_H_1"/>
    <property type="match status" value="1"/>
</dbReference>
<dbReference type="GO" id="GO:0004523">
    <property type="term" value="F:RNA-DNA hybrid ribonuclease activity"/>
    <property type="evidence" value="ECO:0007669"/>
    <property type="project" value="InterPro"/>
</dbReference>
<protein>
    <recommendedName>
        <fullName evidence="5">Reverse transcriptase domain-containing protein</fullName>
    </recommendedName>
</protein>
<dbReference type="InterPro" id="IPR026960">
    <property type="entry name" value="RVT-Znf"/>
</dbReference>
<dbReference type="Gene3D" id="3.30.420.10">
    <property type="entry name" value="Ribonuclease H-like superfamily/Ribonuclease H"/>
    <property type="match status" value="1"/>
</dbReference>
<reference evidence="4" key="1">
    <citation type="journal article" date="2017" name="Front. Plant Sci.">
        <title>Climate Clever Clovers: New Paradigm to Reduce the Environmental Footprint of Ruminants by Breeding Low Methanogenic Forages Utilizing Haplotype Variation.</title>
        <authorList>
            <person name="Kaur P."/>
            <person name="Appels R."/>
            <person name="Bayer P.E."/>
            <person name="Keeble-Gagnere G."/>
            <person name="Wang J."/>
            <person name="Hirakawa H."/>
            <person name="Shirasawa K."/>
            <person name="Vercoe P."/>
            <person name="Stefanova K."/>
            <person name="Durmic Z."/>
            <person name="Nichols P."/>
            <person name="Revell C."/>
            <person name="Isobe S.N."/>
            <person name="Edwards D."/>
            <person name="Erskine W."/>
        </authorList>
    </citation>
    <scope>NUCLEOTIDE SEQUENCE [LARGE SCALE GENOMIC DNA]</scope>
    <source>
        <strain evidence="4">cv. Daliak</strain>
    </source>
</reference>
<gene>
    <name evidence="3" type="ORF">TSUD_156530</name>
</gene>
<dbReference type="CDD" id="cd06222">
    <property type="entry name" value="RNase_H_like"/>
    <property type="match status" value="1"/>
</dbReference>
<proteinExistence type="predicted"/>
<accession>A0A2Z6MLT8</accession>